<keyword evidence="2" id="KW-1185">Reference proteome</keyword>
<sequence>MNKRLRISVFILKVTYKQENEVVPQLFVDCCHASISVEHAHSTDEQKEKIPDNILNAQNLQEGLSTAEERSILSSIDDMFNFLRNPLKNAKKKEAKRDKEWAEEAKKRHSLALEDENPSQPFLKTLIDFKNVLTEVRSHDKKIIKLENEIAHLDNSKEYNGKRRDLFLESLDHDGLSPDEIQQKLNKIEISLNKIKSKYEEEKDVINATFIQKMKEHDNYYKNALVRVKKLQELHTMSKRRVKPLDDSNMIA</sequence>
<accession>A0A0P1B2L9</accession>
<reference evidence="2" key="1">
    <citation type="submission" date="2014-09" db="EMBL/GenBank/DDBJ databases">
        <authorList>
            <person name="Sharma Rahul"/>
            <person name="Thines Marco"/>
        </authorList>
    </citation>
    <scope>NUCLEOTIDE SEQUENCE [LARGE SCALE GENOMIC DNA]</scope>
</reference>
<evidence type="ECO:0000313" key="1">
    <source>
        <dbReference type="EMBL" id="CEG48257.1"/>
    </source>
</evidence>
<dbReference type="EMBL" id="CCYD01002918">
    <property type="protein sequence ID" value="CEG48257.1"/>
    <property type="molecule type" value="Genomic_DNA"/>
</dbReference>
<protein>
    <submittedName>
        <fullName evidence="1">Uncharacterized protein</fullName>
    </submittedName>
</protein>
<dbReference type="AlphaFoldDB" id="A0A0P1B2L9"/>
<dbReference type="Proteomes" id="UP000054928">
    <property type="component" value="Unassembled WGS sequence"/>
</dbReference>
<proteinExistence type="predicted"/>
<dbReference type="RefSeq" id="XP_024584626.1">
    <property type="nucleotide sequence ID" value="XM_024719315.1"/>
</dbReference>
<evidence type="ECO:0000313" key="2">
    <source>
        <dbReference type="Proteomes" id="UP000054928"/>
    </source>
</evidence>
<name>A0A0P1B2L9_PLAHL</name>
<organism evidence="1 2">
    <name type="scientific">Plasmopara halstedii</name>
    <name type="common">Downy mildew of sunflower</name>
    <dbReference type="NCBI Taxonomy" id="4781"/>
    <lineage>
        <taxon>Eukaryota</taxon>
        <taxon>Sar</taxon>
        <taxon>Stramenopiles</taxon>
        <taxon>Oomycota</taxon>
        <taxon>Peronosporomycetes</taxon>
        <taxon>Peronosporales</taxon>
        <taxon>Peronosporaceae</taxon>
        <taxon>Plasmopara</taxon>
    </lineage>
</organism>
<dbReference type="GeneID" id="36401143"/>